<dbReference type="InterPro" id="IPR006879">
    <property type="entry name" value="YdjC-like"/>
</dbReference>
<dbReference type="SUPFAM" id="SSF88713">
    <property type="entry name" value="Glycoside hydrolase/deacetylase"/>
    <property type="match status" value="1"/>
</dbReference>
<proteinExistence type="predicted"/>
<keyword evidence="5" id="KW-0119">Carbohydrate metabolism</keyword>
<dbReference type="Proteomes" id="UP000441354">
    <property type="component" value="Unassembled WGS sequence"/>
</dbReference>
<evidence type="ECO:0000256" key="2">
    <source>
        <dbReference type="ARBA" id="ARBA00022723"/>
    </source>
</evidence>
<keyword evidence="7" id="KW-1185">Reference proteome</keyword>
<dbReference type="Pfam" id="PF04794">
    <property type="entry name" value="YdjC"/>
    <property type="match status" value="1"/>
</dbReference>
<dbReference type="EMBL" id="WBOT01000001">
    <property type="protein sequence ID" value="KAB2335734.1"/>
    <property type="molecule type" value="Genomic_DNA"/>
</dbReference>
<accession>A0A7V7RQK2</accession>
<sequence length="232" mass="26171">MRILLNADDYGLTKGVTDGIIQSHVNGIVQSATLMMNGLAASYAVEQARLHPSLQVGIHLVLTWGKPIAAECDSLTNEKGLFKFKSSDTTLTQEDLLLVEKEWQSQIEAFQKTGLPLHHIDSHHHVHGWSDLKEVIIRLAKKYKVPVRFADSIKNESDILLTQALWTDFYADGVDGQLFNKLKDLPYESIEVMTHPAVIDDELRTVSSYVHKRKTELELLCSMKLPDWAQPL</sequence>
<dbReference type="GO" id="GO:0005975">
    <property type="term" value="P:carbohydrate metabolic process"/>
    <property type="evidence" value="ECO:0007669"/>
    <property type="project" value="InterPro"/>
</dbReference>
<dbReference type="NCBIfam" id="NF002559">
    <property type="entry name" value="PRK02134.1"/>
    <property type="match status" value="1"/>
</dbReference>
<dbReference type="EC" id="3.5.1.105" evidence="6"/>
<evidence type="ECO:0000256" key="5">
    <source>
        <dbReference type="ARBA" id="ARBA00023277"/>
    </source>
</evidence>
<dbReference type="InterPro" id="IPR011330">
    <property type="entry name" value="Glyco_hydro/deAcase_b/a-brl"/>
</dbReference>
<dbReference type="OrthoDB" id="9774177at2"/>
<keyword evidence="2" id="KW-0479">Metal-binding</keyword>
<gene>
    <name evidence="6" type="primary">chbG</name>
    <name evidence="6" type="ORF">F7732_03980</name>
</gene>
<protein>
    <submittedName>
        <fullName evidence="6">Chitin disaccharide deacetylase</fullName>
        <ecNumber evidence="6">3.5.1.105</ecNumber>
    </submittedName>
</protein>
<dbReference type="GO" id="GO:0036311">
    <property type="term" value="F:chitin disaccharide deacetylase activity"/>
    <property type="evidence" value="ECO:0007669"/>
    <property type="project" value="UniProtKB-EC"/>
</dbReference>
<dbReference type="Gene3D" id="3.20.20.370">
    <property type="entry name" value="Glycoside hydrolase/deacetylase"/>
    <property type="match status" value="1"/>
</dbReference>
<dbReference type="PANTHER" id="PTHR31609:SF1">
    <property type="entry name" value="CARBOHYDRATE DEACETYLASE"/>
    <property type="match status" value="1"/>
</dbReference>
<dbReference type="GO" id="GO:0019213">
    <property type="term" value="F:deacetylase activity"/>
    <property type="evidence" value="ECO:0007669"/>
    <property type="project" value="TreeGrafter"/>
</dbReference>
<evidence type="ECO:0000313" key="7">
    <source>
        <dbReference type="Proteomes" id="UP000441354"/>
    </source>
</evidence>
<evidence type="ECO:0000256" key="4">
    <source>
        <dbReference type="ARBA" id="ARBA00022842"/>
    </source>
</evidence>
<keyword evidence="3 6" id="KW-0378">Hydrolase</keyword>
<evidence type="ECO:0000313" key="6">
    <source>
        <dbReference type="EMBL" id="KAB2335734.1"/>
    </source>
</evidence>
<name>A0A7V7RQK2_9BACI</name>
<comment type="caution">
    <text evidence="6">The sequence shown here is derived from an EMBL/GenBank/DDBJ whole genome shotgun (WGS) entry which is preliminary data.</text>
</comment>
<dbReference type="AlphaFoldDB" id="A0A7V7RQK2"/>
<keyword evidence="4" id="KW-0460">Magnesium</keyword>
<evidence type="ECO:0000256" key="3">
    <source>
        <dbReference type="ARBA" id="ARBA00022801"/>
    </source>
</evidence>
<dbReference type="GO" id="GO:0046872">
    <property type="term" value="F:metal ion binding"/>
    <property type="evidence" value="ECO:0007669"/>
    <property type="project" value="UniProtKB-KW"/>
</dbReference>
<comment type="cofactor">
    <cofactor evidence="1">
        <name>Mg(2+)</name>
        <dbReference type="ChEBI" id="CHEBI:18420"/>
    </cofactor>
</comment>
<evidence type="ECO:0000256" key="1">
    <source>
        <dbReference type="ARBA" id="ARBA00001946"/>
    </source>
</evidence>
<organism evidence="6 7">
    <name type="scientific">Bacillus mesophilum</name>
    <dbReference type="NCBI Taxonomy" id="1071718"/>
    <lineage>
        <taxon>Bacteria</taxon>
        <taxon>Bacillati</taxon>
        <taxon>Bacillota</taxon>
        <taxon>Bacilli</taxon>
        <taxon>Bacillales</taxon>
        <taxon>Bacillaceae</taxon>
        <taxon>Bacillus</taxon>
    </lineage>
</organism>
<reference evidence="6 7" key="1">
    <citation type="journal article" date="2014" name="Arch. Microbiol.">
        <title>Bacillus mesophilum sp. nov., strain IITR-54T, a novel 4-chlorobiphenyl dechlorinating bacterium.</title>
        <authorList>
            <person name="Manickam N."/>
            <person name="Singh N.K."/>
            <person name="Bajaj A."/>
            <person name="Kumar R.M."/>
            <person name="Kaur G."/>
            <person name="Kaur N."/>
            <person name="Bala M."/>
            <person name="Kumar A."/>
            <person name="Mayilraj S."/>
        </authorList>
    </citation>
    <scope>NUCLEOTIDE SEQUENCE [LARGE SCALE GENOMIC DNA]</scope>
    <source>
        <strain evidence="6 7">IITR-54</strain>
    </source>
</reference>
<dbReference type="PANTHER" id="PTHR31609">
    <property type="entry name" value="YDJC DEACETYLASE FAMILY MEMBER"/>
    <property type="match status" value="1"/>
</dbReference>
<dbReference type="RefSeq" id="WP_151572344.1">
    <property type="nucleotide sequence ID" value="NZ_WBOT01000001.1"/>
</dbReference>